<sequence length="321" mass="36739">MDETPAFEFDPQESMIYIDHEGSRINFYSEATRKEYAVVSDIDELANDGSRLSRDIAQLLMERQQLSSANQSGDRLQRLQQRVGKQYEQCQRFQEIAQTGRSKIVEEQLPILYKHEKLIKHALRQLAAAQSLGFSVQMLVTYLDSREVGYCYGFIRNVCSTVEYLGKHLEGRAGAGDLSTDEHDSFKTVYQTLVEQKIPTNYVEDEQVVLPPESTTIPLSEVPLNDAEIDWLRKRRNQIVHHCPLIVSEATLSTLNDAVRSTTLITESERDRALKLAARLHLHTTTMLLNFMETYEQDLIEATIDVWYNDASEIGTDDDND</sequence>
<keyword evidence="2" id="KW-1185">Reference proteome</keyword>
<dbReference type="RefSeq" id="WP_220589522.1">
    <property type="nucleotide sequence ID" value="NZ_RKLQ01000003.1"/>
</dbReference>
<dbReference type="EMBL" id="RKLQ01000003">
    <property type="protein sequence ID" value="MBX0305284.1"/>
    <property type="molecule type" value="Genomic_DNA"/>
</dbReference>
<reference evidence="1" key="1">
    <citation type="submission" date="2021-06" db="EMBL/GenBank/DDBJ databases">
        <title>Halomicroarcula sp. F24A a new haloarchaeum isolated from saline soil.</title>
        <authorList>
            <person name="Duran-Viseras A."/>
            <person name="Sanchez-Porro C."/>
            <person name="Ventosa A."/>
        </authorList>
    </citation>
    <scope>NUCLEOTIDE SEQUENCE</scope>
    <source>
        <strain evidence="1">F24A</strain>
    </source>
</reference>
<name>A0A8J7YM26_9EURY</name>
<dbReference type="Proteomes" id="UP000783863">
    <property type="component" value="Unassembled WGS sequence"/>
</dbReference>
<dbReference type="AlphaFoldDB" id="A0A8J7YM26"/>
<accession>A0A8J7YM26</accession>
<organism evidence="1 2">
    <name type="scientific">Haloarcula salinisoli</name>
    <dbReference type="NCBI Taxonomy" id="2487746"/>
    <lineage>
        <taxon>Archaea</taxon>
        <taxon>Methanobacteriati</taxon>
        <taxon>Methanobacteriota</taxon>
        <taxon>Stenosarchaea group</taxon>
        <taxon>Halobacteria</taxon>
        <taxon>Halobacteriales</taxon>
        <taxon>Haloarculaceae</taxon>
        <taxon>Haloarcula</taxon>
    </lineage>
</organism>
<protein>
    <submittedName>
        <fullName evidence="1">Uncharacterized protein</fullName>
    </submittedName>
</protein>
<proteinExistence type="predicted"/>
<gene>
    <name evidence="1" type="ORF">EGD98_16600</name>
</gene>
<evidence type="ECO:0000313" key="1">
    <source>
        <dbReference type="EMBL" id="MBX0305284.1"/>
    </source>
</evidence>
<evidence type="ECO:0000313" key="2">
    <source>
        <dbReference type="Proteomes" id="UP000783863"/>
    </source>
</evidence>
<comment type="caution">
    <text evidence="1">The sequence shown here is derived from an EMBL/GenBank/DDBJ whole genome shotgun (WGS) entry which is preliminary data.</text>
</comment>